<feature type="chain" id="PRO_5043123826" evidence="1">
    <location>
        <begin position="29"/>
        <end position="137"/>
    </location>
</feature>
<dbReference type="WBParaSite" id="HPLM_0001090001-mRNA-1">
    <property type="protein sequence ID" value="HPLM_0001090001-mRNA-1"/>
    <property type="gene ID" value="HPLM_0001090001"/>
</dbReference>
<name>A0A0N4WIU4_HAEPC</name>
<dbReference type="OrthoDB" id="1104827at2759"/>
<evidence type="ECO:0000256" key="1">
    <source>
        <dbReference type="SAM" id="SignalP"/>
    </source>
</evidence>
<feature type="signal peptide" evidence="1">
    <location>
        <begin position="1"/>
        <end position="28"/>
    </location>
</feature>
<gene>
    <name evidence="2" type="ORF">HPLM_LOCUS10892</name>
</gene>
<evidence type="ECO:0000313" key="2">
    <source>
        <dbReference type="EMBL" id="VDO41435.1"/>
    </source>
</evidence>
<keyword evidence="3" id="KW-1185">Reference proteome</keyword>
<dbReference type="AlphaFoldDB" id="A0A0N4WIU4"/>
<proteinExistence type="predicted"/>
<sequence>MMSFALAMSPTSLVMIHIVMWLAEDCSGILDVDFSAAFMTTKEECGLSEERRADLRTYSREKKLVMLTTQTFRPEEDCEKLISLLRTFEKEQQNTFAPPVSVLQDVAITLRTQCSRVVPLCNRIAMFYAMVLLLIQL</sequence>
<dbReference type="Proteomes" id="UP000268014">
    <property type="component" value="Unassembled WGS sequence"/>
</dbReference>
<accession>A0A0N4WIU4</accession>
<evidence type="ECO:0000313" key="3">
    <source>
        <dbReference type="Proteomes" id="UP000268014"/>
    </source>
</evidence>
<dbReference type="EMBL" id="UZAF01017417">
    <property type="protein sequence ID" value="VDO41435.1"/>
    <property type="molecule type" value="Genomic_DNA"/>
</dbReference>
<protein>
    <submittedName>
        <fullName evidence="2 4">Uncharacterized protein</fullName>
    </submittedName>
</protein>
<organism evidence="4">
    <name type="scientific">Haemonchus placei</name>
    <name type="common">Barber's pole worm</name>
    <dbReference type="NCBI Taxonomy" id="6290"/>
    <lineage>
        <taxon>Eukaryota</taxon>
        <taxon>Metazoa</taxon>
        <taxon>Ecdysozoa</taxon>
        <taxon>Nematoda</taxon>
        <taxon>Chromadorea</taxon>
        <taxon>Rhabditida</taxon>
        <taxon>Rhabditina</taxon>
        <taxon>Rhabditomorpha</taxon>
        <taxon>Strongyloidea</taxon>
        <taxon>Trichostrongylidae</taxon>
        <taxon>Haemonchus</taxon>
    </lineage>
</organism>
<evidence type="ECO:0000313" key="4">
    <source>
        <dbReference type="WBParaSite" id="HPLM_0001090001-mRNA-1"/>
    </source>
</evidence>
<reference evidence="4" key="1">
    <citation type="submission" date="2017-02" db="UniProtKB">
        <authorList>
            <consortium name="WormBaseParasite"/>
        </authorList>
    </citation>
    <scope>IDENTIFICATION</scope>
</reference>
<keyword evidence="1" id="KW-0732">Signal</keyword>
<reference evidence="2 3" key="2">
    <citation type="submission" date="2018-11" db="EMBL/GenBank/DDBJ databases">
        <authorList>
            <consortium name="Pathogen Informatics"/>
        </authorList>
    </citation>
    <scope>NUCLEOTIDE SEQUENCE [LARGE SCALE GENOMIC DNA]</scope>
    <source>
        <strain evidence="2 3">MHpl1</strain>
    </source>
</reference>